<dbReference type="EMBL" id="SMAS01000014">
    <property type="protein sequence ID" value="TCT28890.1"/>
    <property type="molecule type" value="Genomic_DNA"/>
</dbReference>
<comment type="caution">
    <text evidence="2">The sequence shown here is derived from an EMBL/GenBank/DDBJ whole genome shotgun (WGS) entry which is preliminary data.</text>
</comment>
<dbReference type="AlphaFoldDB" id="A0A4R3NFV9"/>
<name>A0A4R3NFV9_9GAMM</name>
<dbReference type="Proteomes" id="UP000295055">
    <property type="component" value="Unassembled WGS sequence"/>
</dbReference>
<reference evidence="2 3" key="1">
    <citation type="submission" date="2019-03" db="EMBL/GenBank/DDBJ databases">
        <title>Genomic analyses of the natural microbiome of Caenorhabditis elegans.</title>
        <authorList>
            <person name="Samuel B."/>
        </authorList>
    </citation>
    <scope>NUCLEOTIDE SEQUENCE [LARGE SCALE GENOMIC DNA]</scope>
    <source>
        <strain evidence="2 3">JUb102</strain>
    </source>
</reference>
<sequence>MLMARIQYVIIIGFLFLCGLLVVKFIFYWEEDTEYRRVHSFISSCTTPVKNELADGLYRYRCDAGFYTSTLSPKKYLELTSKIPEYPQQGPSQSGR</sequence>
<feature type="transmembrane region" description="Helical" evidence="1">
    <location>
        <begin position="6"/>
        <end position="27"/>
    </location>
</feature>
<accession>A0A4R3NFV9</accession>
<organism evidence="2 3">
    <name type="scientific">Providencia alcalifaciens</name>
    <dbReference type="NCBI Taxonomy" id="126385"/>
    <lineage>
        <taxon>Bacteria</taxon>
        <taxon>Pseudomonadati</taxon>
        <taxon>Pseudomonadota</taxon>
        <taxon>Gammaproteobacteria</taxon>
        <taxon>Enterobacterales</taxon>
        <taxon>Morganellaceae</taxon>
        <taxon>Providencia</taxon>
    </lineage>
</organism>
<protein>
    <submittedName>
        <fullName evidence="2">Uncharacterized protein</fullName>
    </submittedName>
</protein>
<keyword evidence="1" id="KW-1133">Transmembrane helix</keyword>
<keyword evidence="1" id="KW-0812">Transmembrane</keyword>
<evidence type="ECO:0000313" key="2">
    <source>
        <dbReference type="EMBL" id="TCT28890.1"/>
    </source>
</evidence>
<evidence type="ECO:0000256" key="1">
    <source>
        <dbReference type="SAM" id="Phobius"/>
    </source>
</evidence>
<keyword evidence="1" id="KW-0472">Membrane</keyword>
<evidence type="ECO:0000313" key="3">
    <source>
        <dbReference type="Proteomes" id="UP000295055"/>
    </source>
</evidence>
<gene>
    <name evidence="2" type="ORF">EC835_11421</name>
</gene>
<proteinExistence type="predicted"/>